<evidence type="ECO:0000256" key="1">
    <source>
        <dbReference type="SAM" id="MobiDB-lite"/>
    </source>
</evidence>
<sequence length="846" mass="96569">MIIGFLDDDQYWDKIMTESQFEFLFPIFRLIFKNCNNEKYTNIVGQTVSIFCRWLLRTAPGETIEIRNKILRACLTSIQEYCETSKNISHIQLVANVLETVVLTPPCEYEDETWILLMELLPKFIDFDQKSPISLKIWTLSMQIFVTSGLITPRTIEIMKSRPDNLAFQILLGDITLSLIIPQYCHPRYFTQGKWTEETPVTAEFITRISDAILSDNQSPNFRQQIFYGICVSITRARRGIISFEYQIEDILPSFADTIFPLDKINPSYYGIIFDFFASGKLSPTSDWFSVLKTAIRNQISKISPLDVLIMMAGMSNLISHRPELFIDLIPDMIISIKDADLQIPAEYLNIILHICTSLNELGQLQDNNIATSLVNVIRSKKPYESPIYSKIFNAMTIRNFENLQNELSFLENSKTMQWLLYEGFAPHFSQNLVTIQSVETRIAQFSKFKDSDPAIFLLYLIEVLSLSTNLQHNQDLKLKIFSVADRVKNIDSCYFLAGFLQNLVAIPIKYQLSAMDVQKEIEKSSLKVRFNSGIASSSFAPDGTAFLIIRNQFSMSAFRVSPTQPSTVEPVELPVPTNPPKSSGTANFKPFIREDSSRPPDTFSILASLGLFTANNKNRLEIFPDTELNDLQNYEKLIGPKVLNIPVCRLSQKYCNDIFEADKSTSGFNNFLTDLENFRNCKVGKNLSNLPVPSYDTALFRFNFVSTFHYPENQKEVIIEQLLKSKCIVVFSEGGSLTLYNKRFDGFDVVINVAKVSSDLYSMEVLKVPERVNMPFEPGMKRLVVKSNLSHEIALIFYLYVSTDIEKFYVNERLEMSGHGKLFSTNSASSDGLELLNQLFSQMLV</sequence>
<keyword evidence="3" id="KW-1185">Reference proteome</keyword>
<dbReference type="Proteomes" id="UP000001542">
    <property type="component" value="Unassembled WGS sequence"/>
</dbReference>
<evidence type="ECO:0000313" key="2">
    <source>
        <dbReference type="EMBL" id="EAY12352.1"/>
    </source>
</evidence>
<dbReference type="RefSeq" id="XP_001324575.1">
    <property type="nucleotide sequence ID" value="XM_001324540.1"/>
</dbReference>
<dbReference type="OrthoDB" id="10512407at2759"/>
<name>A2E4P2_TRIV3</name>
<dbReference type="EMBL" id="DS113303">
    <property type="protein sequence ID" value="EAY12352.1"/>
    <property type="molecule type" value="Genomic_DNA"/>
</dbReference>
<organism evidence="2 3">
    <name type="scientific">Trichomonas vaginalis (strain ATCC PRA-98 / G3)</name>
    <dbReference type="NCBI Taxonomy" id="412133"/>
    <lineage>
        <taxon>Eukaryota</taxon>
        <taxon>Metamonada</taxon>
        <taxon>Parabasalia</taxon>
        <taxon>Trichomonadida</taxon>
        <taxon>Trichomonadidae</taxon>
        <taxon>Trichomonas</taxon>
    </lineage>
</organism>
<dbReference type="KEGG" id="tva:4770321"/>
<proteinExistence type="predicted"/>
<protein>
    <submittedName>
        <fullName evidence="2">Uncharacterized protein</fullName>
    </submittedName>
</protein>
<reference evidence="2" key="2">
    <citation type="journal article" date="2007" name="Science">
        <title>Draft genome sequence of the sexually transmitted pathogen Trichomonas vaginalis.</title>
        <authorList>
            <person name="Carlton J.M."/>
            <person name="Hirt R.P."/>
            <person name="Silva J.C."/>
            <person name="Delcher A.L."/>
            <person name="Schatz M."/>
            <person name="Zhao Q."/>
            <person name="Wortman J.R."/>
            <person name="Bidwell S.L."/>
            <person name="Alsmark U.C.M."/>
            <person name="Besteiro S."/>
            <person name="Sicheritz-Ponten T."/>
            <person name="Noel C.J."/>
            <person name="Dacks J.B."/>
            <person name="Foster P.G."/>
            <person name="Simillion C."/>
            <person name="Van de Peer Y."/>
            <person name="Miranda-Saavedra D."/>
            <person name="Barton G.J."/>
            <person name="Westrop G.D."/>
            <person name="Mueller S."/>
            <person name="Dessi D."/>
            <person name="Fiori P.L."/>
            <person name="Ren Q."/>
            <person name="Paulsen I."/>
            <person name="Zhang H."/>
            <person name="Bastida-Corcuera F.D."/>
            <person name="Simoes-Barbosa A."/>
            <person name="Brown M.T."/>
            <person name="Hayes R.D."/>
            <person name="Mukherjee M."/>
            <person name="Okumura C.Y."/>
            <person name="Schneider R."/>
            <person name="Smith A.J."/>
            <person name="Vanacova S."/>
            <person name="Villalvazo M."/>
            <person name="Haas B.J."/>
            <person name="Pertea M."/>
            <person name="Feldblyum T.V."/>
            <person name="Utterback T.R."/>
            <person name="Shu C.L."/>
            <person name="Osoegawa K."/>
            <person name="de Jong P.J."/>
            <person name="Hrdy I."/>
            <person name="Horvathova L."/>
            <person name="Zubacova Z."/>
            <person name="Dolezal P."/>
            <person name="Malik S.B."/>
            <person name="Logsdon J.M. Jr."/>
            <person name="Henze K."/>
            <person name="Gupta A."/>
            <person name="Wang C.C."/>
            <person name="Dunne R.L."/>
            <person name="Upcroft J.A."/>
            <person name="Upcroft P."/>
            <person name="White O."/>
            <person name="Salzberg S.L."/>
            <person name="Tang P."/>
            <person name="Chiu C.-H."/>
            <person name="Lee Y.-S."/>
            <person name="Embley T.M."/>
            <person name="Coombs G.H."/>
            <person name="Mottram J.C."/>
            <person name="Tachezy J."/>
            <person name="Fraser-Liggett C.M."/>
            <person name="Johnson P.J."/>
        </authorList>
    </citation>
    <scope>NUCLEOTIDE SEQUENCE [LARGE SCALE GENOMIC DNA]</scope>
    <source>
        <strain evidence="2">G3</strain>
    </source>
</reference>
<evidence type="ECO:0000313" key="3">
    <source>
        <dbReference type="Proteomes" id="UP000001542"/>
    </source>
</evidence>
<dbReference type="VEuPathDB" id="TrichDB:TVAG_245840"/>
<feature type="region of interest" description="Disordered" evidence="1">
    <location>
        <begin position="569"/>
        <end position="596"/>
    </location>
</feature>
<dbReference type="AlphaFoldDB" id="A2E4P2"/>
<reference evidence="2" key="1">
    <citation type="submission" date="2006-10" db="EMBL/GenBank/DDBJ databases">
        <authorList>
            <person name="Amadeo P."/>
            <person name="Zhao Q."/>
            <person name="Wortman J."/>
            <person name="Fraser-Liggett C."/>
            <person name="Carlton J."/>
        </authorList>
    </citation>
    <scope>NUCLEOTIDE SEQUENCE</scope>
    <source>
        <strain evidence="2">G3</strain>
    </source>
</reference>
<dbReference type="InParanoid" id="A2E4P2"/>
<dbReference type="VEuPathDB" id="TrichDB:TVAGG3_0862420"/>
<accession>A2E4P2</accession>
<gene>
    <name evidence="2" type="ORF">TVAG_245840</name>
</gene>